<proteinExistence type="inferred from homology"/>
<feature type="transmembrane region" description="Helical" evidence="2">
    <location>
        <begin position="210"/>
        <end position="229"/>
    </location>
</feature>
<feature type="transmembrane region" description="Helical" evidence="2">
    <location>
        <begin position="25"/>
        <end position="44"/>
    </location>
</feature>
<organism evidence="3 4">
    <name type="scientific">Weissella ceti</name>
    <dbReference type="NCBI Taxonomy" id="759620"/>
    <lineage>
        <taxon>Bacteria</taxon>
        <taxon>Bacillati</taxon>
        <taxon>Bacillota</taxon>
        <taxon>Bacilli</taxon>
        <taxon>Lactobacillales</taxon>
        <taxon>Lactobacillaceae</taxon>
        <taxon>Weissella</taxon>
    </lineage>
</organism>
<feature type="transmembrane region" description="Helical" evidence="2">
    <location>
        <begin position="144"/>
        <end position="167"/>
    </location>
</feature>
<feature type="transmembrane region" description="Helical" evidence="2">
    <location>
        <begin position="50"/>
        <end position="66"/>
    </location>
</feature>
<gene>
    <name evidence="3" type="ORF">OIT44_00305</name>
</gene>
<feature type="transmembrane region" description="Helical" evidence="2">
    <location>
        <begin position="264"/>
        <end position="284"/>
    </location>
</feature>
<dbReference type="InterPro" id="IPR004679">
    <property type="entry name" value="2-OHcarboxylate_transport"/>
</dbReference>
<feature type="transmembrane region" description="Helical" evidence="2">
    <location>
        <begin position="415"/>
        <end position="434"/>
    </location>
</feature>
<keyword evidence="4" id="KW-1185">Reference proteome</keyword>
<keyword evidence="1" id="KW-0813">Transport</keyword>
<dbReference type="PANTHER" id="PTHR40033:SF1">
    <property type="entry name" value="CITRATE-SODIUM SYMPORTER"/>
    <property type="match status" value="1"/>
</dbReference>
<keyword evidence="2" id="KW-1133">Transmembrane helix</keyword>
<dbReference type="EMBL" id="JAOZFE010000001">
    <property type="protein sequence ID" value="MCW0952537.1"/>
    <property type="molecule type" value="Genomic_DNA"/>
</dbReference>
<comment type="similarity">
    <text evidence="1">Belongs to the 2-hydroxycarboxylate transporter (2-HCT) (TC 2.A.24) family.</text>
</comment>
<dbReference type="PIRSF" id="PIRSF005348">
    <property type="entry name" value="YxkH"/>
    <property type="match status" value="1"/>
</dbReference>
<dbReference type="PANTHER" id="PTHR40033">
    <property type="entry name" value="NA(+)-MALATE SYMPORTER"/>
    <property type="match status" value="1"/>
</dbReference>
<comment type="caution">
    <text evidence="3">The sequence shown here is derived from an EMBL/GenBank/DDBJ whole genome shotgun (WGS) entry which is preliminary data.</text>
</comment>
<comment type="subcellular location">
    <subcellularLocation>
        <location evidence="1">Cell membrane</location>
    </subcellularLocation>
</comment>
<accession>A0ABT3E3P3</accession>
<keyword evidence="2" id="KW-0812">Transmembrane</keyword>
<dbReference type="Proteomes" id="UP001526225">
    <property type="component" value="Unassembled WGS sequence"/>
</dbReference>
<reference evidence="3 4" key="1">
    <citation type="submission" date="2022-10" db="EMBL/GenBank/DDBJ databases">
        <title>Weissella fermenti sp. nov., isolated from fermented cabbage.</title>
        <authorList>
            <person name="Lee J.K."/>
            <person name="Baek J.H."/>
            <person name="Choi D.G."/>
            <person name="Kim J.M."/>
            <person name="Jeon C.O."/>
        </authorList>
    </citation>
    <scope>NUCLEOTIDE SEQUENCE [LARGE SCALE GENOMIC DNA]</scope>
    <source>
        <strain evidence="3 4">KACC 18534</strain>
    </source>
</reference>
<dbReference type="Pfam" id="PF03390">
    <property type="entry name" value="2HCT"/>
    <property type="match status" value="1"/>
</dbReference>
<keyword evidence="1" id="KW-1003">Cell membrane</keyword>
<dbReference type="RefSeq" id="WP_213408722.1">
    <property type="nucleotide sequence ID" value="NZ_CP074441.1"/>
</dbReference>
<name>A0ABT3E3P3_9LACO</name>
<protein>
    <submittedName>
        <fullName evidence="3">2-hydroxycarboxylate transporter family protein</fullName>
    </submittedName>
</protein>
<feature type="transmembrane region" description="Helical" evidence="2">
    <location>
        <begin position="173"/>
        <end position="198"/>
    </location>
</feature>
<evidence type="ECO:0000256" key="2">
    <source>
        <dbReference type="SAM" id="Phobius"/>
    </source>
</evidence>
<evidence type="ECO:0000256" key="1">
    <source>
        <dbReference type="PIRNR" id="PIRNR005348"/>
    </source>
</evidence>
<keyword evidence="1" id="KW-0769">Symport</keyword>
<evidence type="ECO:0000313" key="4">
    <source>
        <dbReference type="Proteomes" id="UP001526225"/>
    </source>
</evidence>
<evidence type="ECO:0000313" key="3">
    <source>
        <dbReference type="EMBL" id="MCW0952537.1"/>
    </source>
</evidence>
<keyword evidence="1 2" id="KW-0472">Membrane</keyword>
<feature type="transmembrane region" description="Helical" evidence="2">
    <location>
        <begin position="78"/>
        <end position="99"/>
    </location>
</feature>
<feature type="transmembrane region" description="Helical" evidence="2">
    <location>
        <begin position="348"/>
        <end position="373"/>
    </location>
</feature>
<feature type="transmembrane region" description="Helical" evidence="2">
    <location>
        <begin position="119"/>
        <end position="137"/>
    </location>
</feature>
<sequence length="436" mass="46484">MGLEEKEQQSSASALQKFSGRPIDGMGLSMYALMVSLLIILIHFDLYPQNILGDLFMMLVLGNLLYNVGSRVPFLNKYVGGGAVVTLVGSAALAMFNIVPPYVVESVEGLLSDVKFIDFFIISLIVGSILGISSQLMAQAAVRFLPVAFISMGITLGALALIAYIFGFDVNQTLLFVGFPIMGGGISAGAIPLSELYASAFGVSRDYLSMILPAVIFGNIVAIIVSGWLSKWGEDTKFDGHGVLLRNQKNVAKRSFQRADATDMGVGLMIILSFYMVGTLLHAIVPVVNRYAFIILSVMVVKLSGHLPLKYERASVSFSQSITKNLSHAVLAGVGLTKLNLDVVWNTVTWRLALMVILSVVIISIVAGFLGYLMGLYPLESAITAGLVNNSMGGTGNLGVLSAANRLDLIGFAQMGNRMGGALMLVVAGGYLAIFT</sequence>